<accession>A0A1F6CT01</accession>
<evidence type="ECO:0000259" key="4">
    <source>
        <dbReference type="Pfam" id="PF01717"/>
    </source>
</evidence>
<reference evidence="5 6" key="1">
    <citation type="journal article" date="2016" name="Nat. Commun.">
        <title>Thousands of microbial genomes shed light on interconnected biogeochemical processes in an aquifer system.</title>
        <authorList>
            <person name="Anantharaman K."/>
            <person name="Brown C.T."/>
            <person name="Hug L.A."/>
            <person name="Sharon I."/>
            <person name="Castelle C.J."/>
            <person name="Probst A.J."/>
            <person name="Thomas B.C."/>
            <person name="Singh A."/>
            <person name="Wilkins M.J."/>
            <person name="Karaoz U."/>
            <person name="Brodie E.L."/>
            <person name="Williams K.H."/>
            <person name="Hubbard S.S."/>
            <person name="Banfield J.F."/>
        </authorList>
    </citation>
    <scope>NUCLEOTIDE SEQUENCE [LARGE SCALE GENOMIC DNA]</scope>
    <source>
        <strain evidence="6">RIFCSPLOWO2_12_FULL_64_10</strain>
    </source>
</reference>
<keyword evidence="2" id="KW-0479">Metal-binding</keyword>
<dbReference type="GO" id="GO:0009086">
    <property type="term" value="P:methionine biosynthetic process"/>
    <property type="evidence" value="ECO:0007669"/>
    <property type="project" value="InterPro"/>
</dbReference>
<evidence type="ECO:0000256" key="3">
    <source>
        <dbReference type="ARBA" id="ARBA00022833"/>
    </source>
</evidence>
<keyword evidence="3" id="KW-0862">Zinc</keyword>
<name>A0A1F6CT01_HANXR</name>
<dbReference type="Pfam" id="PF01717">
    <property type="entry name" value="Meth_synt_2"/>
    <property type="match status" value="1"/>
</dbReference>
<dbReference type="AlphaFoldDB" id="A0A1F6CT01"/>
<gene>
    <name evidence="5" type="ORF">A3F84_16470</name>
</gene>
<dbReference type="Proteomes" id="UP000178606">
    <property type="component" value="Unassembled WGS sequence"/>
</dbReference>
<evidence type="ECO:0000313" key="6">
    <source>
        <dbReference type="Proteomes" id="UP000178606"/>
    </source>
</evidence>
<proteinExistence type="predicted"/>
<comment type="caution">
    <text evidence="5">The sequence shown here is derived from an EMBL/GenBank/DDBJ whole genome shotgun (WGS) entry which is preliminary data.</text>
</comment>
<feature type="domain" description="Cobalamin-independent methionine synthase MetE C-terminal/archaeal" evidence="4">
    <location>
        <begin position="8"/>
        <end position="334"/>
    </location>
</feature>
<dbReference type="InterPro" id="IPR038071">
    <property type="entry name" value="UROD/MetE-like_sf"/>
</dbReference>
<dbReference type="PANTHER" id="PTHR30519">
    <property type="entry name" value="5-METHYLTETRAHYDROPTEROYLTRIGLUTAMATE--HOMOCYSTEINE METHYLTRANSFERASE"/>
    <property type="match status" value="1"/>
</dbReference>
<dbReference type="Gene3D" id="3.20.20.210">
    <property type="match status" value="1"/>
</dbReference>
<organism evidence="5 6">
    <name type="scientific">Handelsmanbacteria sp. (strain RIFCSPLOWO2_12_FULL_64_10)</name>
    <dbReference type="NCBI Taxonomy" id="1817868"/>
    <lineage>
        <taxon>Bacteria</taxon>
        <taxon>Candidatus Handelsmaniibacteriota</taxon>
    </lineage>
</organism>
<dbReference type="InterPro" id="IPR002629">
    <property type="entry name" value="Met_Synth_C/arc"/>
</dbReference>
<sequence>MSPTLPLLPTTVIGSYAIPSWLWTALEEIKKGNYGATDVKETLDDAVHIALRDQERAGVDILTDGEMRRWYFVQGFYEKFTGLESIEPLRKTGVYGYDTPRRWRPVGRIAAPEGLGIASEFAYARANTDRPLKATCPGPLTLTIHIQLRDGGVYKDRLELAHEMAGVINRELKALVAQGADYIQLDEPSFAIIPGATRDWVDLYNRAVDGVNARIALHVCFGNLGSRPRGKRRYGWMFPEILETRCDELVFEFANREMKEVEIVKEIATAKDVGVGVVDVKSFYVETPQDVAERIREALRHVSPEKLHVCPDCGFFQLPRWLAFLKLKALVEGTKIVRKELTG</sequence>
<evidence type="ECO:0000313" key="5">
    <source>
        <dbReference type="EMBL" id="OGG52283.1"/>
    </source>
</evidence>
<evidence type="ECO:0000256" key="2">
    <source>
        <dbReference type="ARBA" id="ARBA00022723"/>
    </source>
</evidence>
<dbReference type="GO" id="GO:0003871">
    <property type="term" value="F:5-methyltetrahydropteroyltriglutamate-homocysteine S-methyltransferase activity"/>
    <property type="evidence" value="ECO:0007669"/>
    <property type="project" value="InterPro"/>
</dbReference>
<dbReference type="GO" id="GO:0008270">
    <property type="term" value="F:zinc ion binding"/>
    <property type="evidence" value="ECO:0007669"/>
    <property type="project" value="InterPro"/>
</dbReference>
<dbReference type="CDD" id="cd03311">
    <property type="entry name" value="CIMS_C_terminal_like"/>
    <property type="match status" value="1"/>
</dbReference>
<protein>
    <submittedName>
        <fullName evidence="5">Methionine synthase</fullName>
    </submittedName>
</protein>
<comment type="cofactor">
    <cofactor evidence="1">
        <name>Zn(2+)</name>
        <dbReference type="ChEBI" id="CHEBI:29105"/>
    </cofactor>
</comment>
<dbReference type="EMBL" id="MFKF01000147">
    <property type="protein sequence ID" value="OGG52283.1"/>
    <property type="molecule type" value="Genomic_DNA"/>
</dbReference>
<evidence type="ECO:0000256" key="1">
    <source>
        <dbReference type="ARBA" id="ARBA00001947"/>
    </source>
</evidence>
<dbReference type="SUPFAM" id="SSF51726">
    <property type="entry name" value="UROD/MetE-like"/>
    <property type="match status" value="1"/>
</dbReference>